<keyword evidence="3" id="KW-1185">Reference proteome</keyword>
<dbReference type="Gene3D" id="3.20.20.140">
    <property type="entry name" value="Metal-dependent hydrolases"/>
    <property type="match status" value="1"/>
</dbReference>
<accession>A0A8T5UMM9</accession>
<name>A0A8T5UMM9_9EURY</name>
<dbReference type="SUPFAM" id="SSF51556">
    <property type="entry name" value="Metallo-dependent hydrolases"/>
    <property type="match status" value="1"/>
</dbReference>
<dbReference type="Gene3D" id="2.30.40.10">
    <property type="entry name" value="Urease, subunit C, domain 1"/>
    <property type="match status" value="1"/>
</dbReference>
<dbReference type="Pfam" id="PF01979">
    <property type="entry name" value="Amidohydro_1"/>
    <property type="match status" value="1"/>
</dbReference>
<dbReference type="RefSeq" id="WP_223790777.1">
    <property type="nucleotide sequence ID" value="NZ_JAIOUQ010000003.1"/>
</dbReference>
<evidence type="ECO:0000313" key="3">
    <source>
        <dbReference type="Proteomes" id="UP000825933"/>
    </source>
</evidence>
<dbReference type="AlphaFoldDB" id="A0A8T5UMM9"/>
<dbReference type="InterPro" id="IPR006680">
    <property type="entry name" value="Amidohydro-rel"/>
</dbReference>
<gene>
    <name evidence="2" type="ORF">K8N75_03725</name>
</gene>
<protein>
    <submittedName>
        <fullName evidence="2">Amidohydrolase family protein</fullName>
    </submittedName>
</protein>
<dbReference type="CDD" id="cd01299">
    <property type="entry name" value="Met_dep_hydrolase_A"/>
    <property type="match status" value="1"/>
</dbReference>
<comment type="caution">
    <text evidence="2">The sequence shown here is derived from an EMBL/GenBank/DDBJ whole genome shotgun (WGS) entry which is preliminary data.</text>
</comment>
<dbReference type="InterPro" id="IPR032466">
    <property type="entry name" value="Metal_Hydrolase"/>
</dbReference>
<reference evidence="3" key="1">
    <citation type="journal article" date="2022" name="Microbiol. Resour. Announc.">
        <title>Draft Genome Sequence of a Methanogenic Archaeon from West Spitsbergen Permafrost.</title>
        <authorList>
            <person name="Trubitsyn V."/>
            <person name="Rivkina E."/>
            <person name="Shcherbakova V."/>
        </authorList>
    </citation>
    <scope>NUCLEOTIDE SEQUENCE [LARGE SCALE GENOMIC DNA]</scope>
    <source>
        <strain evidence="3">VT</strain>
    </source>
</reference>
<dbReference type="EMBL" id="JAIOUQ010000003">
    <property type="protein sequence ID" value="MBZ2165152.1"/>
    <property type="molecule type" value="Genomic_DNA"/>
</dbReference>
<evidence type="ECO:0000313" key="2">
    <source>
        <dbReference type="EMBL" id="MBZ2165152.1"/>
    </source>
</evidence>
<dbReference type="GO" id="GO:0016810">
    <property type="term" value="F:hydrolase activity, acting on carbon-nitrogen (but not peptide) bonds"/>
    <property type="evidence" value="ECO:0007669"/>
    <property type="project" value="InterPro"/>
</dbReference>
<dbReference type="PANTHER" id="PTHR43135">
    <property type="entry name" value="ALPHA-D-RIBOSE 1-METHYLPHOSPHONATE 5-TRIPHOSPHATE DIPHOSPHATASE"/>
    <property type="match status" value="1"/>
</dbReference>
<dbReference type="InterPro" id="IPR057744">
    <property type="entry name" value="OTAase-like"/>
</dbReference>
<dbReference type="SUPFAM" id="SSF51338">
    <property type="entry name" value="Composite domain of metallo-dependent hydrolases"/>
    <property type="match status" value="1"/>
</dbReference>
<sequence>MSYLLINNGILINGNGGTPIQNAAVLIKDNHIVAAGLEESIKIPAEKINIVDVKGSFILPGFIDAHVHLMTEGFTREETIYTPLSLYFYNAIERMKRTINAGVTSVRDAGLADVGVKLAVDNGIIIGPRLQISVSPLSITGGHFDFWLNSGFDIKPIYPGYPDGIADGEEEVRKTVREIMRAGAEVIKVMVTGGVISANDRPEYPQFSMKELKVIVEEANYRNLQVVAHAHGTKGIKNAINAGANSIEHGTCLDDECIELMISNGTFLVPTFIAMKINKELAEDETSAIPDWSRDDAIRMEKVHENNIRKAYKAGVKIIMGTDSGVITHGRNLDELGYMCDMGMDPMEAIVAGTKKAAESLGWEEKLGSIEFGKLADIVISKYDPLTNIKSLGDPNNILLVIKDGKIVKNIL</sequence>
<organism evidence="2 3">
    <name type="scientific">Methanobacterium spitsbergense</name>
    <dbReference type="NCBI Taxonomy" id="2874285"/>
    <lineage>
        <taxon>Archaea</taxon>
        <taxon>Methanobacteriati</taxon>
        <taxon>Methanobacteriota</taxon>
        <taxon>Methanomada group</taxon>
        <taxon>Methanobacteria</taxon>
        <taxon>Methanobacteriales</taxon>
        <taxon>Methanobacteriaceae</taxon>
        <taxon>Methanobacterium</taxon>
    </lineage>
</organism>
<dbReference type="PANTHER" id="PTHR43135:SF3">
    <property type="entry name" value="ALPHA-D-RIBOSE 1-METHYLPHOSPHONATE 5-TRIPHOSPHATE DIPHOSPHATASE"/>
    <property type="match status" value="1"/>
</dbReference>
<evidence type="ECO:0000259" key="1">
    <source>
        <dbReference type="Pfam" id="PF01979"/>
    </source>
</evidence>
<dbReference type="Proteomes" id="UP000825933">
    <property type="component" value="Unassembled WGS sequence"/>
</dbReference>
<dbReference type="InterPro" id="IPR051781">
    <property type="entry name" value="Metallo-dep_Hydrolase"/>
</dbReference>
<feature type="domain" description="Amidohydrolase-related" evidence="1">
    <location>
        <begin position="57"/>
        <end position="408"/>
    </location>
</feature>
<dbReference type="InterPro" id="IPR011059">
    <property type="entry name" value="Metal-dep_hydrolase_composite"/>
</dbReference>
<proteinExistence type="predicted"/>